<dbReference type="PANTHER" id="PTHR42829:SF1">
    <property type="entry name" value="INORGANIC CARBON TRANSPORTER SUBUNIT DABB-RELATED"/>
    <property type="match status" value="1"/>
</dbReference>
<dbReference type="GO" id="GO:0008137">
    <property type="term" value="F:NADH dehydrogenase (ubiquinone) activity"/>
    <property type="evidence" value="ECO:0007669"/>
    <property type="project" value="InterPro"/>
</dbReference>
<evidence type="ECO:0000256" key="7">
    <source>
        <dbReference type="HAMAP-Rule" id="MF_00862"/>
    </source>
</evidence>
<dbReference type="GO" id="GO:0015990">
    <property type="term" value="P:electron transport coupled proton transport"/>
    <property type="evidence" value="ECO:0007669"/>
    <property type="project" value="TreeGrafter"/>
</dbReference>
<dbReference type="InterPro" id="IPR003945">
    <property type="entry name" value="NU5C-like"/>
</dbReference>
<dbReference type="STRING" id="1058.SAMN05421783_1354"/>
<dbReference type="NCBIfam" id="NF006029">
    <property type="entry name" value="PRK08168.1"/>
    <property type="match status" value="1"/>
</dbReference>
<dbReference type="InterPro" id="IPR001516">
    <property type="entry name" value="Proton_antipo_N"/>
</dbReference>
<name>A0A1H3CKG4_THIRO</name>
<feature type="transmembrane region" description="Helical" evidence="7">
    <location>
        <begin position="36"/>
        <end position="58"/>
    </location>
</feature>
<feature type="transmembrane region" description="Helical" evidence="7">
    <location>
        <begin position="321"/>
        <end position="342"/>
    </location>
</feature>
<dbReference type="HAMAP" id="MF_00862">
    <property type="entry name" value="DabB"/>
    <property type="match status" value="1"/>
</dbReference>
<feature type="transmembrane region" description="Helical" evidence="7">
    <location>
        <begin position="404"/>
        <end position="422"/>
    </location>
</feature>
<evidence type="ECO:0000313" key="11">
    <source>
        <dbReference type="EMBL" id="SDX54378.1"/>
    </source>
</evidence>
<gene>
    <name evidence="7" type="primary">dabB</name>
    <name evidence="11" type="ORF">SAMN05421783_1354</name>
</gene>
<dbReference type="RefSeq" id="WP_093037716.1">
    <property type="nucleotide sequence ID" value="NZ_FNNZ01000035.1"/>
</dbReference>
<dbReference type="InterPro" id="IPR046396">
    <property type="entry name" value="Transporter_DabB"/>
</dbReference>
<evidence type="ECO:0000256" key="8">
    <source>
        <dbReference type="RuleBase" id="RU000320"/>
    </source>
</evidence>
<evidence type="ECO:0000256" key="5">
    <source>
        <dbReference type="ARBA" id="ARBA00022989"/>
    </source>
</evidence>
<evidence type="ECO:0000256" key="3">
    <source>
        <dbReference type="ARBA" id="ARBA00022475"/>
    </source>
</evidence>
<feature type="transmembrane region" description="Helical" evidence="7">
    <location>
        <begin position="185"/>
        <end position="210"/>
    </location>
</feature>
<dbReference type="GO" id="GO:0012505">
    <property type="term" value="C:endomembrane system"/>
    <property type="evidence" value="ECO:0007669"/>
    <property type="project" value="UniProtKB-SubCell"/>
</dbReference>
<dbReference type="PANTHER" id="PTHR42829">
    <property type="entry name" value="NADH-UBIQUINONE OXIDOREDUCTASE CHAIN 5"/>
    <property type="match status" value="1"/>
</dbReference>
<dbReference type="Pfam" id="PF00361">
    <property type="entry name" value="Proton_antipo_M"/>
    <property type="match status" value="1"/>
</dbReference>
<comment type="subcellular location">
    <subcellularLocation>
        <location evidence="7">Cell membrane</location>
        <topology evidence="7">Multi-pass membrane protein</topology>
    </subcellularLocation>
    <subcellularLocation>
        <location evidence="1">Endomembrane system</location>
        <topology evidence="1">Multi-pass membrane protein</topology>
    </subcellularLocation>
    <subcellularLocation>
        <location evidence="8">Membrane</location>
        <topology evidence="8">Multi-pass membrane protein</topology>
    </subcellularLocation>
</comment>
<organism evidence="11 12">
    <name type="scientific">Thiocapsa roseopersicina</name>
    <dbReference type="NCBI Taxonomy" id="1058"/>
    <lineage>
        <taxon>Bacteria</taxon>
        <taxon>Pseudomonadati</taxon>
        <taxon>Pseudomonadota</taxon>
        <taxon>Gammaproteobacteria</taxon>
        <taxon>Chromatiales</taxon>
        <taxon>Chromatiaceae</taxon>
        <taxon>Thiocapsa</taxon>
    </lineage>
</organism>
<feature type="domain" description="NADH:quinone oxidoreductase/Mrp antiporter transmembrane" evidence="9">
    <location>
        <begin position="139"/>
        <end position="357"/>
    </location>
</feature>
<evidence type="ECO:0000256" key="6">
    <source>
        <dbReference type="ARBA" id="ARBA00023136"/>
    </source>
</evidence>
<dbReference type="PRINTS" id="PR01434">
    <property type="entry name" value="NADHDHGNASE5"/>
</dbReference>
<feature type="domain" description="NADH-Ubiquinone oxidoreductase (complex I) chain 5 N-terminal" evidence="10">
    <location>
        <begin position="80"/>
        <end position="122"/>
    </location>
</feature>
<comment type="similarity">
    <text evidence="7">Belongs to the inorganic carbon transporter (TC 9.A.2) DabB family.</text>
</comment>
<keyword evidence="5 7" id="KW-1133">Transmembrane helix</keyword>
<reference evidence="12" key="1">
    <citation type="submission" date="2016-10" db="EMBL/GenBank/DDBJ databases">
        <authorList>
            <person name="Varghese N."/>
            <person name="Submissions S."/>
        </authorList>
    </citation>
    <scope>NUCLEOTIDE SEQUENCE [LARGE SCALE GENOMIC DNA]</scope>
    <source>
        <strain evidence="12">DSM 217</strain>
    </source>
</reference>
<accession>A0A1H3CKG4</accession>
<dbReference type="AlphaFoldDB" id="A0A1H3CKG4"/>
<dbReference type="GO" id="GO:0042773">
    <property type="term" value="P:ATP synthesis coupled electron transport"/>
    <property type="evidence" value="ECO:0007669"/>
    <property type="project" value="InterPro"/>
</dbReference>
<evidence type="ECO:0000256" key="1">
    <source>
        <dbReference type="ARBA" id="ARBA00004127"/>
    </source>
</evidence>
<dbReference type="GO" id="GO:0003954">
    <property type="term" value="F:NADH dehydrogenase activity"/>
    <property type="evidence" value="ECO:0007669"/>
    <property type="project" value="TreeGrafter"/>
</dbReference>
<proteinExistence type="inferred from homology"/>
<dbReference type="Pfam" id="PF00662">
    <property type="entry name" value="Proton_antipo_N"/>
    <property type="match status" value="1"/>
</dbReference>
<keyword evidence="3 7" id="KW-1003">Cell membrane</keyword>
<dbReference type="Proteomes" id="UP000198816">
    <property type="component" value="Unassembled WGS sequence"/>
</dbReference>
<keyword evidence="6 7" id="KW-0472">Membrane</keyword>
<dbReference type="InterPro" id="IPR001750">
    <property type="entry name" value="ND/Mrp_TM"/>
</dbReference>
<comment type="function">
    <text evidence="7">Part of an energy-coupled inorganic carbon pump.</text>
</comment>
<feature type="transmembrane region" description="Helical" evidence="7">
    <location>
        <begin position="79"/>
        <end position="105"/>
    </location>
</feature>
<sequence length="537" mass="56401">MSSALTLVTAAAVAAPVVLGLAGAIPSRIANRSGPLMARLANVLAWTAFGLALAVLTGHGFGQAQSLTLLSIDLPLDSGAFAIGVYVNAVTVIMLTLVSFVGALVSTYARNYMAGDPAEGHFHKWLLLTLASILTLIVAGNLLMFVLAWMATSLSLHRLLLFYPERPAAVMAAHKKFVFSRIGDASLLIAVLLIGSTLHTLDFAGVYAAMEGLEGPLPAALQGAAWLIVLSAALKCAQFPFHGWLLQVMEAPTPVSALLHAGIVNAGAFLVIRMAPIMSLSGPALDALAVVGLVTLAVASLVMLTQTSIKVSLAWSTSAQMGFMLLEAGLGLYSLALLHLVAHSLYKAHAFLASGSSVDGFRAATPKFRDGGPQPWHWLVAFQGALLMAIVAGFVFGVDPVHQPALIVTGAIIAVAVAQLLLQALQLEDNAALLLRASAIGTLVCFGYFGLHAVFEYAVADSVGAVAPSTSRFDLILSLAVVAVFIGLLVLQHLFMRIPAPLRQAIQVHLYNGLYVDVLVTRLITRLWPLRPAPIVS</sequence>
<feature type="transmembrane region" description="Helical" evidence="7">
    <location>
        <begin position="434"/>
        <end position="455"/>
    </location>
</feature>
<dbReference type="OrthoDB" id="9811798at2"/>
<evidence type="ECO:0000259" key="10">
    <source>
        <dbReference type="Pfam" id="PF00662"/>
    </source>
</evidence>
<evidence type="ECO:0000313" key="12">
    <source>
        <dbReference type="Proteomes" id="UP000198816"/>
    </source>
</evidence>
<keyword evidence="2 7" id="KW-0813">Transport</keyword>
<keyword evidence="12" id="KW-1185">Reference proteome</keyword>
<dbReference type="GO" id="GO:0005886">
    <property type="term" value="C:plasma membrane"/>
    <property type="evidence" value="ECO:0007669"/>
    <property type="project" value="UniProtKB-SubCell"/>
</dbReference>
<dbReference type="EMBL" id="FNNZ01000035">
    <property type="protein sequence ID" value="SDX54378.1"/>
    <property type="molecule type" value="Genomic_DNA"/>
</dbReference>
<feature type="transmembrane region" description="Helical" evidence="7">
    <location>
        <begin position="216"/>
        <end position="234"/>
    </location>
</feature>
<feature type="transmembrane region" description="Helical" evidence="7">
    <location>
        <begin position="125"/>
        <end position="151"/>
    </location>
</feature>
<keyword evidence="4 7" id="KW-0812">Transmembrane</keyword>
<evidence type="ECO:0000259" key="9">
    <source>
        <dbReference type="Pfam" id="PF00361"/>
    </source>
</evidence>
<feature type="transmembrane region" description="Helical" evidence="7">
    <location>
        <begin position="255"/>
        <end position="275"/>
    </location>
</feature>
<feature type="transmembrane region" description="Helical" evidence="7">
    <location>
        <begin position="475"/>
        <end position="495"/>
    </location>
</feature>
<comment type="subunit">
    <text evidence="7">Forms a complex with DabA.</text>
</comment>
<protein>
    <recommendedName>
        <fullName evidence="7">Probable inorganic carbon transporter subunit DabB</fullName>
    </recommendedName>
</protein>
<evidence type="ECO:0000256" key="4">
    <source>
        <dbReference type="ARBA" id="ARBA00022692"/>
    </source>
</evidence>
<feature type="transmembrane region" description="Helical" evidence="7">
    <location>
        <begin position="376"/>
        <end position="398"/>
    </location>
</feature>
<feature type="transmembrane region" description="Helical" evidence="7">
    <location>
        <begin position="287"/>
        <end position="309"/>
    </location>
</feature>
<evidence type="ECO:0000256" key="2">
    <source>
        <dbReference type="ARBA" id="ARBA00022448"/>
    </source>
</evidence>